<gene>
    <name evidence="1" type="ORF">TRAVEDRAFT_54200</name>
</gene>
<name>R7S7V6_TRAVS</name>
<dbReference type="GeneID" id="19417335"/>
<protein>
    <submittedName>
        <fullName evidence="1">Uncharacterized protein</fullName>
    </submittedName>
</protein>
<accession>R7S7V6</accession>
<evidence type="ECO:0000313" key="1">
    <source>
        <dbReference type="EMBL" id="EIW51775.1"/>
    </source>
</evidence>
<dbReference type="AlphaFoldDB" id="R7S7V6"/>
<dbReference type="RefSeq" id="XP_008045324.1">
    <property type="nucleotide sequence ID" value="XM_008047133.1"/>
</dbReference>
<proteinExistence type="predicted"/>
<dbReference type="KEGG" id="tvs:TRAVEDRAFT_54200"/>
<sequence>MAADEIDDAEFHDGRELQEEVQTGVDDTGEHWMNIRKDLARWLSPLPRSYTVRLVTTCYYWDKTSPAPAPTLHYGFVLSFEEREVLAQKLLEDERVVIEDAQHQPPIAVVHKYLNDTLKAIYEQEPVQPGENIRIERPEFRTVVPVSPEMGDMVFTLYWTAPGRGWWPRMMGTAVRVFQELVPGREPMWYFDAFTYAPWLRRESIGFYPETLDPEEVVGSALIPFLHGGRDQ</sequence>
<dbReference type="Proteomes" id="UP000054317">
    <property type="component" value="Unassembled WGS sequence"/>
</dbReference>
<keyword evidence="2" id="KW-1185">Reference proteome</keyword>
<dbReference type="OMA" id="GWWPRMM"/>
<dbReference type="OrthoDB" id="10276932at2759"/>
<reference evidence="2" key="1">
    <citation type="journal article" date="2012" name="Science">
        <title>The Paleozoic origin of enzymatic lignin decomposition reconstructed from 31 fungal genomes.</title>
        <authorList>
            <person name="Floudas D."/>
            <person name="Binder M."/>
            <person name="Riley R."/>
            <person name="Barry K."/>
            <person name="Blanchette R.A."/>
            <person name="Henrissat B."/>
            <person name="Martinez A.T."/>
            <person name="Otillar R."/>
            <person name="Spatafora J.W."/>
            <person name="Yadav J.S."/>
            <person name="Aerts A."/>
            <person name="Benoit I."/>
            <person name="Boyd A."/>
            <person name="Carlson A."/>
            <person name="Copeland A."/>
            <person name="Coutinho P.M."/>
            <person name="de Vries R.P."/>
            <person name="Ferreira P."/>
            <person name="Findley K."/>
            <person name="Foster B."/>
            <person name="Gaskell J."/>
            <person name="Glotzer D."/>
            <person name="Gorecki P."/>
            <person name="Heitman J."/>
            <person name="Hesse C."/>
            <person name="Hori C."/>
            <person name="Igarashi K."/>
            <person name="Jurgens J.A."/>
            <person name="Kallen N."/>
            <person name="Kersten P."/>
            <person name="Kohler A."/>
            <person name="Kuees U."/>
            <person name="Kumar T.K.A."/>
            <person name="Kuo A."/>
            <person name="LaButti K."/>
            <person name="Larrondo L.F."/>
            <person name="Lindquist E."/>
            <person name="Ling A."/>
            <person name="Lombard V."/>
            <person name="Lucas S."/>
            <person name="Lundell T."/>
            <person name="Martin R."/>
            <person name="McLaughlin D.J."/>
            <person name="Morgenstern I."/>
            <person name="Morin E."/>
            <person name="Murat C."/>
            <person name="Nagy L.G."/>
            <person name="Nolan M."/>
            <person name="Ohm R.A."/>
            <person name="Patyshakuliyeva A."/>
            <person name="Rokas A."/>
            <person name="Ruiz-Duenas F.J."/>
            <person name="Sabat G."/>
            <person name="Salamov A."/>
            <person name="Samejima M."/>
            <person name="Schmutz J."/>
            <person name="Slot J.C."/>
            <person name="St John F."/>
            <person name="Stenlid J."/>
            <person name="Sun H."/>
            <person name="Sun S."/>
            <person name="Syed K."/>
            <person name="Tsang A."/>
            <person name="Wiebenga A."/>
            <person name="Young D."/>
            <person name="Pisabarro A."/>
            <person name="Eastwood D.C."/>
            <person name="Martin F."/>
            <person name="Cullen D."/>
            <person name="Grigoriev I.V."/>
            <person name="Hibbett D.S."/>
        </authorList>
    </citation>
    <scope>NUCLEOTIDE SEQUENCE [LARGE SCALE GENOMIC DNA]</scope>
    <source>
        <strain evidence="2">FP-101664</strain>
    </source>
</reference>
<organism evidence="1 2">
    <name type="scientific">Trametes versicolor (strain FP-101664)</name>
    <name type="common">White-rot fungus</name>
    <name type="synonym">Coriolus versicolor</name>
    <dbReference type="NCBI Taxonomy" id="717944"/>
    <lineage>
        <taxon>Eukaryota</taxon>
        <taxon>Fungi</taxon>
        <taxon>Dikarya</taxon>
        <taxon>Basidiomycota</taxon>
        <taxon>Agaricomycotina</taxon>
        <taxon>Agaricomycetes</taxon>
        <taxon>Polyporales</taxon>
        <taxon>Polyporaceae</taxon>
        <taxon>Trametes</taxon>
    </lineage>
</organism>
<dbReference type="EMBL" id="JH711798">
    <property type="protein sequence ID" value="EIW51775.1"/>
    <property type="molecule type" value="Genomic_DNA"/>
</dbReference>
<evidence type="ECO:0000313" key="2">
    <source>
        <dbReference type="Proteomes" id="UP000054317"/>
    </source>
</evidence>